<organism evidence="1 2">
    <name type="scientific">Punica granatum</name>
    <name type="common">Pomegranate</name>
    <dbReference type="NCBI Taxonomy" id="22663"/>
    <lineage>
        <taxon>Eukaryota</taxon>
        <taxon>Viridiplantae</taxon>
        <taxon>Streptophyta</taxon>
        <taxon>Embryophyta</taxon>
        <taxon>Tracheophyta</taxon>
        <taxon>Spermatophyta</taxon>
        <taxon>Magnoliopsida</taxon>
        <taxon>eudicotyledons</taxon>
        <taxon>Gunneridae</taxon>
        <taxon>Pentapetalae</taxon>
        <taxon>rosids</taxon>
        <taxon>malvids</taxon>
        <taxon>Myrtales</taxon>
        <taxon>Lythraceae</taxon>
        <taxon>Punica</taxon>
    </lineage>
</organism>
<evidence type="ECO:0000313" key="2">
    <source>
        <dbReference type="Proteomes" id="UP000197138"/>
    </source>
</evidence>
<protein>
    <submittedName>
        <fullName evidence="1">Uncharacterized protein</fullName>
    </submittedName>
</protein>
<dbReference type="EMBL" id="MTKT01001935">
    <property type="protein sequence ID" value="OWM83100.1"/>
    <property type="molecule type" value="Genomic_DNA"/>
</dbReference>
<sequence length="96" mass="10372">MSFSSCSTGIQLTGSLPKNFLQSVIFLTRLSLRNNSIFGALLTLVGLLHLEDVSFSQNGFSGSIPYEYAELPTPTKLELQGNVLVRGFDSNGDVSN</sequence>
<accession>A0A218XED3</accession>
<dbReference type="Proteomes" id="UP000197138">
    <property type="component" value="Unassembled WGS sequence"/>
</dbReference>
<evidence type="ECO:0000313" key="1">
    <source>
        <dbReference type="EMBL" id="OWM83100.1"/>
    </source>
</evidence>
<name>A0A218XED3_PUNGR</name>
<reference evidence="2" key="1">
    <citation type="journal article" date="2017" name="Plant J.">
        <title>The pomegranate (Punica granatum L.) genome and the genomics of punicalagin biosynthesis.</title>
        <authorList>
            <person name="Qin G."/>
            <person name="Xu C."/>
            <person name="Ming R."/>
            <person name="Tang H."/>
            <person name="Guyot R."/>
            <person name="Kramer E.M."/>
            <person name="Hu Y."/>
            <person name="Yi X."/>
            <person name="Qi Y."/>
            <person name="Xu X."/>
            <person name="Gao Z."/>
            <person name="Pan H."/>
            <person name="Jian J."/>
            <person name="Tian Y."/>
            <person name="Yue Z."/>
            <person name="Xu Y."/>
        </authorList>
    </citation>
    <scope>NUCLEOTIDE SEQUENCE [LARGE SCALE GENOMIC DNA]</scope>
    <source>
        <strain evidence="2">cv. Dabenzi</strain>
    </source>
</reference>
<gene>
    <name evidence="1" type="ORF">CDL15_Pgr011782</name>
</gene>
<dbReference type="SUPFAM" id="SSF52058">
    <property type="entry name" value="L domain-like"/>
    <property type="match status" value="1"/>
</dbReference>
<dbReference type="InterPro" id="IPR032675">
    <property type="entry name" value="LRR_dom_sf"/>
</dbReference>
<dbReference type="Gene3D" id="3.80.10.10">
    <property type="entry name" value="Ribonuclease Inhibitor"/>
    <property type="match status" value="1"/>
</dbReference>
<comment type="caution">
    <text evidence="1">The sequence shown here is derived from an EMBL/GenBank/DDBJ whole genome shotgun (WGS) entry which is preliminary data.</text>
</comment>
<dbReference type="AlphaFoldDB" id="A0A218XED3"/>
<proteinExistence type="predicted"/>